<feature type="transmembrane region" description="Helical" evidence="1">
    <location>
        <begin position="213"/>
        <end position="233"/>
    </location>
</feature>
<keyword evidence="1" id="KW-0812">Transmembrane</keyword>
<sequence>MHRDTILIIGREDLLGLALALGLGLLIGVQRGWAQRREAAGTRFAGIRTYGLFGLAGGLAGVAARLAPILSGVILGAAALLVVAGYWRSSRGGATAVSGTASLVTLLTLACGYLAASGARVAAAAIAGSILLVLAMRSPLHRLIRSLHEREIMAVGRFALIALVVLPLLPNDPVGPFSAWKPQSLWLVVVMVSGFSFAGYLAAKWLGPQRGTLATAATASLVSSTAVTAAMAARHRAGDPQVALLNAAITLASAVMFVRVMVLSAVLAPVALPTLAVGAVPGLLVSLAATALLRRRIMVEAGPDAPQDVKVRNPFDLAPALLMLAMVMALTAAARWVLSLYGDRGLAVVLALTGVVDVDSAIITLGSLPGGTLTARVAGLVLLPPIVLNTLFKASIAMTIGGKRAWPAALALVASAVAALLPLLVAV</sequence>
<dbReference type="AlphaFoldDB" id="A0A7X1FPM0"/>
<keyword evidence="1" id="KW-1133">Transmembrane helix</keyword>
<feature type="transmembrane region" description="Helical" evidence="1">
    <location>
        <begin position="94"/>
        <end position="115"/>
    </location>
</feature>
<evidence type="ECO:0000313" key="5">
    <source>
        <dbReference type="Proteomes" id="UP000566813"/>
    </source>
</evidence>
<organism evidence="4 5">
    <name type="scientific">Novosphingobium flavum</name>
    <dbReference type="NCBI Taxonomy" id="1778672"/>
    <lineage>
        <taxon>Bacteria</taxon>
        <taxon>Pseudomonadati</taxon>
        <taxon>Pseudomonadota</taxon>
        <taxon>Alphaproteobacteria</taxon>
        <taxon>Sphingomonadales</taxon>
        <taxon>Sphingomonadaceae</taxon>
        <taxon>Novosphingobium</taxon>
    </lineage>
</organism>
<dbReference type="RefSeq" id="WP_185662908.1">
    <property type="nucleotide sequence ID" value="NZ_JACLAW010000002.1"/>
</dbReference>
<feature type="transmembrane region" description="Helical" evidence="1">
    <location>
        <begin position="275"/>
        <end position="297"/>
    </location>
</feature>
<name>A0A7X1FPM0_9SPHN</name>
<protein>
    <submittedName>
        <fullName evidence="4">DUF4010 domain-containing protein</fullName>
    </submittedName>
</protein>
<accession>A0A7X1FPM0</accession>
<feature type="transmembrane region" description="Helical" evidence="1">
    <location>
        <begin position="317"/>
        <end position="338"/>
    </location>
</feature>
<feature type="transmembrane region" description="Helical" evidence="1">
    <location>
        <begin position="245"/>
        <end position="268"/>
    </location>
</feature>
<feature type="domain" description="DUF4010" evidence="3">
    <location>
        <begin position="190"/>
        <end position="401"/>
    </location>
</feature>
<feature type="transmembrane region" description="Helical" evidence="1">
    <location>
        <begin position="373"/>
        <end position="392"/>
    </location>
</feature>
<evidence type="ECO:0000259" key="2">
    <source>
        <dbReference type="Pfam" id="PF02308"/>
    </source>
</evidence>
<dbReference type="Pfam" id="PF02308">
    <property type="entry name" value="MgtC"/>
    <property type="match status" value="1"/>
</dbReference>
<keyword evidence="1" id="KW-0472">Membrane</keyword>
<feature type="transmembrane region" description="Helical" evidence="1">
    <location>
        <begin position="45"/>
        <end position="63"/>
    </location>
</feature>
<dbReference type="PANTHER" id="PTHR39084:SF1">
    <property type="entry name" value="DUF4010 DOMAIN-CONTAINING PROTEIN"/>
    <property type="match status" value="1"/>
</dbReference>
<dbReference type="Proteomes" id="UP000566813">
    <property type="component" value="Unassembled WGS sequence"/>
</dbReference>
<dbReference type="Pfam" id="PF13194">
    <property type="entry name" value="DUF4010"/>
    <property type="match status" value="1"/>
</dbReference>
<dbReference type="InterPro" id="IPR025105">
    <property type="entry name" value="DUF4010"/>
</dbReference>
<feature type="transmembrane region" description="Helical" evidence="1">
    <location>
        <begin position="121"/>
        <end position="140"/>
    </location>
</feature>
<dbReference type="EMBL" id="JACLAW010000002">
    <property type="protein sequence ID" value="MBC2664675.1"/>
    <property type="molecule type" value="Genomic_DNA"/>
</dbReference>
<reference evidence="4 5" key="1">
    <citation type="submission" date="2020-08" db="EMBL/GenBank/DDBJ databases">
        <title>The genome sequence of type strain Novosphingobium flavum NBRC 111647.</title>
        <authorList>
            <person name="Liu Y."/>
        </authorList>
    </citation>
    <scope>NUCLEOTIDE SEQUENCE [LARGE SCALE GENOMIC DNA]</scope>
    <source>
        <strain evidence="4 5">NBRC 111647</strain>
    </source>
</reference>
<keyword evidence="5" id="KW-1185">Reference proteome</keyword>
<dbReference type="InterPro" id="IPR049177">
    <property type="entry name" value="MgtC_SapB_SrpB_YhiD_N"/>
</dbReference>
<feature type="domain" description="MgtC/SapB/SrpB/YhiD N-terminal" evidence="2">
    <location>
        <begin position="17"/>
        <end position="142"/>
    </location>
</feature>
<feature type="transmembrane region" description="Helical" evidence="1">
    <location>
        <begin position="152"/>
        <end position="169"/>
    </location>
</feature>
<feature type="transmembrane region" description="Helical" evidence="1">
    <location>
        <begin position="14"/>
        <end position="33"/>
    </location>
</feature>
<proteinExistence type="predicted"/>
<evidence type="ECO:0000313" key="4">
    <source>
        <dbReference type="EMBL" id="MBC2664675.1"/>
    </source>
</evidence>
<dbReference type="PANTHER" id="PTHR39084">
    <property type="entry name" value="MEMBRANE PROTEIN-RELATED"/>
    <property type="match status" value="1"/>
</dbReference>
<evidence type="ECO:0000256" key="1">
    <source>
        <dbReference type="SAM" id="Phobius"/>
    </source>
</evidence>
<comment type="caution">
    <text evidence="4">The sequence shown here is derived from an EMBL/GenBank/DDBJ whole genome shotgun (WGS) entry which is preliminary data.</text>
</comment>
<feature type="transmembrane region" description="Helical" evidence="1">
    <location>
        <begin position="345"/>
        <end position="367"/>
    </location>
</feature>
<feature type="transmembrane region" description="Helical" evidence="1">
    <location>
        <begin position="184"/>
        <end position="201"/>
    </location>
</feature>
<feature type="transmembrane region" description="Helical" evidence="1">
    <location>
        <begin position="69"/>
        <end position="87"/>
    </location>
</feature>
<feature type="transmembrane region" description="Helical" evidence="1">
    <location>
        <begin position="404"/>
        <end position="425"/>
    </location>
</feature>
<gene>
    <name evidence="4" type="ORF">H7F51_03985</name>
</gene>
<evidence type="ECO:0000259" key="3">
    <source>
        <dbReference type="Pfam" id="PF13194"/>
    </source>
</evidence>